<dbReference type="RefSeq" id="WP_009142680.1">
    <property type="nucleotide sequence ID" value="NZ_GL830958.1"/>
</dbReference>
<organism evidence="1 2">
    <name type="scientific">Succinatimonas hippei (strain DSM 22608 / JCM 16073 / KCTC 15190 / YIT 12066)</name>
    <dbReference type="NCBI Taxonomy" id="762983"/>
    <lineage>
        <taxon>Bacteria</taxon>
        <taxon>Pseudomonadati</taxon>
        <taxon>Pseudomonadota</taxon>
        <taxon>Gammaproteobacteria</taxon>
        <taxon>Aeromonadales</taxon>
        <taxon>Succinivibrionaceae</taxon>
        <taxon>Succinatimonas</taxon>
    </lineage>
</organism>
<dbReference type="EMBL" id="AEVO01000020">
    <property type="protein sequence ID" value="EFY07710.1"/>
    <property type="molecule type" value="Genomic_DNA"/>
</dbReference>
<protein>
    <submittedName>
        <fullName evidence="1">Uncharacterized protein</fullName>
    </submittedName>
</protein>
<dbReference type="STRING" id="762983.HMPREF9444_00459"/>
<accession>E8LIE2</accession>
<dbReference type="AlphaFoldDB" id="E8LIE2"/>
<evidence type="ECO:0000313" key="2">
    <source>
        <dbReference type="Proteomes" id="UP000018458"/>
    </source>
</evidence>
<keyword evidence="2" id="KW-1185">Reference proteome</keyword>
<dbReference type="Proteomes" id="UP000018458">
    <property type="component" value="Unassembled WGS sequence"/>
</dbReference>
<comment type="caution">
    <text evidence="1">The sequence shown here is derived from an EMBL/GenBank/DDBJ whole genome shotgun (WGS) entry which is preliminary data.</text>
</comment>
<reference evidence="1 2" key="1">
    <citation type="submission" date="2011-01" db="EMBL/GenBank/DDBJ databases">
        <authorList>
            <person name="Weinstock G."/>
            <person name="Sodergren E."/>
            <person name="Clifton S."/>
            <person name="Fulton L."/>
            <person name="Fulton B."/>
            <person name="Courtney L."/>
            <person name="Fronick C."/>
            <person name="Harrison M."/>
            <person name="Strong C."/>
            <person name="Farmer C."/>
            <person name="Delahaunty K."/>
            <person name="Markovic C."/>
            <person name="Hall O."/>
            <person name="Minx P."/>
            <person name="Tomlinson C."/>
            <person name="Mitreva M."/>
            <person name="Hou S."/>
            <person name="Chen J."/>
            <person name="Wollam A."/>
            <person name="Pepin K.H."/>
            <person name="Johnson M."/>
            <person name="Bhonagiri V."/>
            <person name="Zhang X."/>
            <person name="Suruliraj S."/>
            <person name="Warren W."/>
            <person name="Chinwalla A."/>
            <person name="Mardis E.R."/>
            <person name="Wilson R.K."/>
        </authorList>
    </citation>
    <scope>NUCLEOTIDE SEQUENCE [LARGE SCALE GENOMIC DNA]</scope>
    <source>
        <strain evidence="2">DSM 22608 / JCM 16073 / KCTC 15190 / YIT 12066</strain>
    </source>
</reference>
<evidence type="ECO:0000313" key="1">
    <source>
        <dbReference type="EMBL" id="EFY07710.1"/>
    </source>
</evidence>
<proteinExistence type="predicted"/>
<dbReference type="HOGENOM" id="CLU_1045549_0_0_6"/>
<name>E8LIE2_SUCHY</name>
<gene>
    <name evidence="1" type="ORF">HMPREF9444_00459</name>
</gene>
<sequence length="266" mass="31526">MMHTNIFNNNNSMIIKSLENQIKYKFEHEIRTLSKRLWPKPSTDSFRNLLYQRKMVLNTMCFELNNLYEENNFKIVNNKLINIYENIFDRIAKFSNYLLIDCKNNFFVNEYQIAVNLQMVSARDNLSLNADNAYGSDFNYMNKLINLYYSYSPYESLRIINIILRFRHSNMKLNDINAELEKQNKLKRIYEASDITLLKNTKFKKYKISELMKKLVCNSCMSIPDIVRINDFLSCVEVKCICSEEENGDLHKSSIQKVAANKFIVL</sequence>